<dbReference type="Pfam" id="PF16656">
    <property type="entry name" value="Pur_ac_phosph_N"/>
    <property type="match status" value="1"/>
</dbReference>
<dbReference type="InterPro" id="IPR039331">
    <property type="entry name" value="PAPs-like"/>
</dbReference>
<feature type="domain" description="Calcineurin-like phosphoesterase" evidence="2">
    <location>
        <begin position="146"/>
        <end position="308"/>
    </location>
</feature>
<feature type="domain" description="Purple acid phosphatase N-terminal" evidence="3">
    <location>
        <begin position="22"/>
        <end position="115"/>
    </location>
</feature>
<dbReference type="InterPro" id="IPR015914">
    <property type="entry name" value="PAPs_N"/>
</dbReference>
<dbReference type="InterPro" id="IPR004843">
    <property type="entry name" value="Calcineurin-like_PHP"/>
</dbReference>
<dbReference type="GO" id="GO:0046872">
    <property type="term" value="F:metal ion binding"/>
    <property type="evidence" value="ECO:0007669"/>
    <property type="project" value="InterPro"/>
</dbReference>
<dbReference type="PANTHER" id="PTHR22953:SF153">
    <property type="entry name" value="PURPLE ACID PHOSPHATASE"/>
    <property type="match status" value="1"/>
</dbReference>
<dbReference type="Proteomes" id="UP000002297">
    <property type="component" value="Chromosome"/>
</dbReference>
<dbReference type="PANTHER" id="PTHR22953">
    <property type="entry name" value="ACID PHOSPHATASE RELATED"/>
    <property type="match status" value="1"/>
</dbReference>
<evidence type="ECO:0000259" key="2">
    <source>
        <dbReference type="Pfam" id="PF00149"/>
    </source>
</evidence>
<evidence type="ECO:0000259" key="3">
    <source>
        <dbReference type="Pfam" id="PF16656"/>
    </source>
</evidence>
<proteinExistence type="predicted"/>
<gene>
    <name evidence="5" type="ordered locus">CA2559_12193</name>
</gene>
<protein>
    <submittedName>
        <fullName evidence="5">Uncharacterized protein</fullName>
    </submittedName>
</protein>
<dbReference type="KEGG" id="cat:CA2559_12193"/>
<dbReference type="OrthoDB" id="9804511at2"/>
<name>A3UAG1_CROAH</name>
<sequence length="509" mass="57487">MYKITFIAFFVSLSVFSQSEKYRLIINDDPATSGTIAWHQPISSIGSSILYYGTEDFGSDWNSYPNSQEADRTSLAQQMHTKFVRLTNLQPNTAYYFVLRNPITNVTSERMFFKTLPNDQSRLSFVAGGDSRTDGTPDVFANRDARLNANRMVAKVKPHAIFFGGDFTFADTPTEWDYWLDDWQLTISDEGQLFGIVPARGNHEFNPSTVYDLFDVPTSDSYYAITFGNNLVRAYTLNSEISVAGDQALWLENDLQENNADQCWTLAQYHTPIRPHESGKTENDDQYDAWAGLFYEHGVDLVFESDSHMVKTTKALKPDVNGELGFSEDPINGTYYVGEGCWGAPTRNNDDDKEWTLASGSFNQIKWVWVDCERIEMRTIMTDNAEEVASLGDNIFEEPDNIELWNPESIGEVLVIQNQALSNPDFVKTNVAVYPNPFKGILNVEVPSILEKVNITLYDINGRLILNETKKVIKGSFTINTTTISNGMVFLRISTTRGQAIATKKLLKE</sequence>
<evidence type="ECO:0000256" key="1">
    <source>
        <dbReference type="ARBA" id="ARBA00022729"/>
    </source>
</evidence>
<dbReference type="SUPFAM" id="SSF56300">
    <property type="entry name" value="Metallo-dependent phosphatases"/>
    <property type="match status" value="1"/>
</dbReference>
<feature type="domain" description="Secretion system C-terminal sorting" evidence="4">
    <location>
        <begin position="433"/>
        <end position="504"/>
    </location>
</feature>
<evidence type="ECO:0000313" key="6">
    <source>
        <dbReference type="Proteomes" id="UP000002297"/>
    </source>
</evidence>
<dbReference type="Pfam" id="PF00149">
    <property type="entry name" value="Metallophos"/>
    <property type="match status" value="1"/>
</dbReference>
<dbReference type="Gene3D" id="3.60.21.10">
    <property type="match status" value="1"/>
</dbReference>
<dbReference type="NCBIfam" id="TIGR04183">
    <property type="entry name" value="Por_Secre_tail"/>
    <property type="match status" value="1"/>
</dbReference>
<keyword evidence="1" id="KW-0732">Signal</keyword>
<dbReference type="SUPFAM" id="SSF49363">
    <property type="entry name" value="Purple acid phosphatase, N-terminal domain"/>
    <property type="match status" value="1"/>
</dbReference>
<evidence type="ECO:0000313" key="5">
    <source>
        <dbReference type="EMBL" id="EAP86797.1"/>
    </source>
</evidence>
<dbReference type="EMBL" id="CP002046">
    <property type="protein sequence ID" value="EAP86797.1"/>
    <property type="molecule type" value="Genomic_DNA"/>
</dbReference>
<dbReference type="eggNOG" id="COG1409">
    <property type="taxonomic scope" value="Bacteria"/>
</dbReference>
<dbReference type="InterPro" id="IPR008963">
    <property type="entry name" value="Purple_acid_Pase-like_N"/>
</dbReference>
<dbReference type="GO" id="GO:0003993">
    <property type="term" value="F:acid phosphatase activity"/>
    <property type="evidence" value="ECO:0007669"/>
    <property type="project" value="InterPro"/>
</dbReference>
<evidence type="ECO:0000259" key="4">
    <source>
        <dbReference type="Pfam" id="PF18962"/>
    </source>
</evidence>
<dbReference type="STRING" id="216432.CA2559_12193"/>
<dbReference type="GeneID" id="89454154"/>
<reference evidence="5 6" key="1">
    <citation type="journal article" date="2010" name="J. Bacteriol.">
        <title>The complete genome sequence of Croceibacter atlanticus HTCC2559T.</title>
        <authorList>
            <person name="Oh H.M."/>
            <person name="Kang I."/>
            <person name="Ferriera S."/>
            <person name="Giovannoni S.J."/>
            <person name="Cho J.C."/>
        </authorList>
    </citation>
    <scope>NUCLEOTIDE SEQUENCE [LARGE SCALE GENOMIC DNA]</scope>
    <source>
        <strain evidence="6">ATCC BAA-628 / HTCC2559 / KCTC 12090</strain>
    </source>
</reference>
<dbReference type="InterPro" id="IPR026444">
    <property type="entry name" value="Secre_tail"/>
</dbReference>
<keyword evidence="6" id="KW-1185">Reference proteome</keyword>
<accession>A3UAG1</accession>
<organism evidence="5 6">
    <name type="scientific">Croceibacter atlanticus (strain ATCC BAA-628 / JCM 21780 / CIP 108009 / IAM 15332 / KCTC 12090 / HTCC2559)</name>
    <dbReference type="NCBI Taxonomy" id="216432"/>
    <lineage>
        <taxon>Bacteria</taxon>
        <taxon>Pseudomonadati</taxon>
        <taxon>Bacteroidota</taxon>
        <taxon>Flavobacteriia</taxon>
        <taxon>Flavobacteriales</taxon>
        <taxon>Flavobacteriaceae</taxon>
        <taxon>Croceibacter</taxon>
    </lineage>
</organism>
<dbReference type="Gene3D" id="2.60.40.380">
    <property type="entry name" value="Purple acid phosphatase-like, N-terminal"/>
    <property type="match status" value="1"/>
</dbReference>
<dbReference type="InterPro" id="IPR029052">
    <property type="entry name" value="Metallo-depent_PP-like"/>
</dbReference>
<dbReference type="HOGENOM" id="CLU_534977_0_0_10"/>
<dbReference type="RefSeq" id="WP_013188178.1">
    <property type="nucleotide sequence ID" value="NC_014230.1"/>
</dbReference>
<dbReference type="Pfam" id="PF18962">
    <property type="entry name" value="Por_Secre_tail"/>
    <property type="match status" value="1"/>
</dbReference>
<dbReference type="AlphaFoldDB" id="A3UAG1"/>